<proteinExistence type="predicted"/>
<dbReference type="AlphaFoldDB" id="A0A699KUY1"/>
<evidence type="ECO:0000313" key="1">
    <source>
        <dbReference type="EMBL" id="GFB10833.1"/>
    </source>
</evidence>
<organism evidence="1">
    <name type="scientific">Tanacetum cinerariifolium</name>
    <name type="common">Dalmatian daisy</name>
    <name type="synonym">Chrysanthemum cinerariifolium</name>
    <dbReference type="NCBI Taxonomy" id="118510"/>
    <lineage>
        <taxon>Eukaryota</taxon>
        <taxon>Viridiplantae</taxon>
        <taxon>Streptophyta</taxon>
        <taxon>Embryophyta</taxon>
        <taxon>Tracheophyta</taxon>
        <taxon>Spermatophyta</taxon>
        <taxon>Magnoliopsida</taxon>
        <taxon>eudicotyledons</taxon>
        <taxon>Gunneridae</taxon>
        <taxon>Pentapetalae</taxon>
        <taxon>asterids</taxon>
        <taxon>campanulids</taxon>
        <taxon>Asterales</taxon>
        <taxon>Asteraceae</taxon>
        <taxon>Asteroideae</taxon>
        <taxon>Anthemideae</taxon>
        <taxon>Anthemidinae</taxon>
        <taxon>Tanacetum</taxon>
    </lineage>
</organism>
<accession>A0A699KUY1</accession>
<keyword evidence="1" id="KW-0548">Nucleotidyltransferase</keyword>
<comment type="caution">
    <text evidence="1">The sequence shown here is derived from an EMBL/GenBank/DDBJ whole genome shotgun (WGS) entry which is preliminary data.</text>
</comment>
<gene>
    <name evidence="1" type="ORF">Tci_682804</name>
</gene>
<sequence length="271" mass="30517">MIHRMYVDRGSSMEILYKHCFNRLWPEIKNQMVPATTSLTGFSGETIWPLGQLRLLVTIGDADHSTRPWMNFIIVRSFSPYNGIIGRPGIREIQAVPSIAHETIKFPVEGGILTIRSTILIPAKCTSVITSSAEVAIEGTLSAKGSTELCSILKKNLDIFAWQPSDMTGVSRLVATPAQYPGGIFTCYHQIQLAEPDEEKTAFQTRQGVWKRIQLKRDKSVQNRIKTGQKREAWRSPEVSRAVSVDRARKTEENAKRMVENANTVEKLLEF</sequence>
<name>A0A699KUY1_TANCI</name>
<keyword evidence="1" id="KW-0808">Transferase</keyword>
<dbReference type="PANTHER" id="PTHR33240">
    <property type="entry name" value="OS08G0508500 PROTEIN"/>
    <property type="match status" value="1"/>
</dbReference>
<dbReference type="EMBL" id="BKCJ010553761">
    <property type="protein sequence ID" value="GFB10833.1"/>
    <property type="molecule type" value="Genomic_DNA"/>
</dbReference>
<protein>
    <submittedName>
        <fullName evidence="1">Reverse transcriptase domain-containing protein</fullName>
    </submittedName>
</protein>
<dbReference type="PANTHER" id="PTHR33240:SF15">
    <property type="entry name" value="GAG-PRO-LIKE PROTEIN"/>
    <property type="match status" value="1"/>
</dbReference>
<dbReference type="GO" id="GO:0003964">
    <property type="term" value="F:RNA-directed DNA polymerase activity"/>
    <property type="evidence" value="ECO:0007669"/>
    <property type="project" value="UniProtKB-KW"/>
</dbReference>
<reference evidence="1" key="1">
    <citation type="journal article" date="2019" name="Sci. Rep.">
        <title>Draft genome of Tanacetum cinerariifolium, the natural source of mosquito coil.</title>
        <authorList>
            <person name="Yamashiro T."/>
            <person name="Shiraishi A."/>
            <person name="Satake H."/>
            <person name="Nakayama K."/>
        </authorList>
    </citation>
    <scope>NUCLEOTIDE SEQUENCE</scope>
</reference>
<keyword evidence="1" id="KW-0695">RNA-directed DNA polymerase</keyword>